<dbReference type="AntiFam" id="ANF00142">
    <property type="entry name" value="Shadow ORF (opposite yadG)"/>
</dbReference>
<reference evidence="1 2" key="1">
    <citation type="submission" date="2012-08" db="EMBL/GenBank/DDBJ databases">
        <title>The genome of cave-isolated P. fluorescens strain R124 demonstrates phenotypic adaptation to the mineral environment.</title>
        <authorList>
            <person name="Barton M.D."/>
            <person name="Petronio M."/>
            <person name="Giarrizzo J.G."/>
            <person name="Bowling B.V."/>
            <person name="Barton H.A."/>
        </authorList>
    </citation>
    <scope>NUCLEOTIDE SEQUENCE [LARGE SCALE GENOMIC DNA]</scope>
    <source>
        <strain evidence="1 2">R124</strain>
    </source>
</reference>
<gene>
    <name evidence="1" type="ORF">I1A_001880</name>
</gene>
<organism evidence="1 2">
    <name type="scientific">Pseudomonas fluorescens R124</name>
    <dbReference type="NCBI Taxonomy" id="743713"/>
    <lineage>
        <taxon>Bacteria</taxon>
        <taxon>Pseudomonadati</taxon>
        <taxon>Pseudomonadota</taxon>
        <taxon>Gammaproteobacteria</taxon>
        <taxon>Pseudomonadales</taxon>
        <taxon>Pseudomonadaceae</taxon>
        <taxon>Pseudomonas</taxon>
    </lineage>
</organism>
<protein>
    <submittedName>
        <fullName evidence="1">Uncharacterized protein</fullName>
    </submittedName>
</protein>
<name>A0A7U9CPR0_PSEFL</name>
<dbReference type="AntiFam" id="ANF00095">
    <property type="entry name" value="Shadow ORF (opposite ABC transporters)"/>
</dbReference>
<dbReference type="AlphaFoldDB" id="A0A7U9CPR0"/>
<proteinExistence type="predicted"/>
<dbReference type="Proteomes" id="UP000006045">
    <property type="component" value="Chromosome"/>
</dbReference>
<dbReference type="EMBL" id="CM001561">
    <property type="protein sequence ID" value="EJZ57560.1"/>
    <property type="molecule type" value="Genomic_DNA"/>
</dbReference>
<sequence length="133" mass="15043">MGQRMHHRQVMADKQIRQSMLDLQLPQQVHHLFLHRAIQRRSRFVEQDQRRLQHQCASDGDALALAAGEFVGIAMATLGVEADFLQHANHRCFALGLGADAVGQQPFGNDLLHRHSRAQAAERVLEHHLNLPP</sequence>
<accession>A0A7U9CPR0</accession>
<evidence type="ECO:0000313" key="2">
    <source>
        <dbReference type="Proteomes" id="UP000006045"/>
    </source>
</evidence>
<evidence type="ECO:0000313" key="1">
    <source>
        <dbReference type="EMBL" id="EJZ57560.1"/>
    </source>
</evidence>